<keyword evidence="1" id="KW-0677">Repeat</keyword>
<name>A0AAE1C1P2_9PEZI</name>
<dbReference type="PANTHER" id="PTHR10039">
    <property type="entry name" value="AMELOGENIN"/>
    <property type="match status" value="1"/>
</dbReference>
<organism evidence="3 4">
    <name type="scientific">Recurvomyces mirabilis</name>
    <dbReference type="NCBI Taxonomy" id="574656"/>
    <lineage>
        <taxon>Eukaryota</taxon>
        <taxon>Fungi</taxon>
        <taxon>Dikarya</taxon>
        <taxon>Ascomycota</taxon>
        <taxon>Pezizomycotina</taxon>
        <taxon>Dothideomycetes</taxon>
        <taxon>Dothideomycetidae</taxon>
        <taxon>Mycosphaerellales</taxon>
        <taxon>Teratosphaeriaceae</taxon>
        <taxon>Recurvomyces</taxon>
    </lineage>
</organism>
<feature type="domain" description="Nephrocystin 3-like N-terminal" evidence="2">
    <location>
        <begin position="256"/>
        <end position="362"/>
    </location>
</feature>
<dbReference type="AlphaFoldDB" id="A0AAE1C1P2"/>
<proteinExistence type="predicted"/>
<dbReference type="EMBL" id="JAUTXT010000018">
    <property type="protein sequence ID" value="KAK3674637.1"/>
    <property type="molecule type" value="Genomic_DNA"/>
</dbReference>
<evidence type="ECO:0000313" key="4">
    <source>
        <dbReference type="Proteomes" id="UP001274830"/>
    </source>
</evidence>
<dbReference type="Pfam" id="PF24883">
    <property type="entry name" value="NPHP3_N"/>
    <property type="match status" value="1"/>
</dbReference>
<evidence type="ECO:0000313" key="3">
    <source>
        <dbReference type="EMBL" id="KAK3674637.1"/>
    </source>
</evidence>
<dbReference type="Gene3D" id="3.40.50.300">
    <property type="entry name" value="P-loop containing nucleotide triphosphate hydrolases"/>
    <property type="match status" value="1"/>
</dbReference>
<protein>
    <recommendedName>
        <fullName evidence="2">Nephrocystin 3-like N-terminal domain-containing protein</fullName>
    </recommendedName>
</protein>
<dbReference type="PANTHER" id="PTHR10039:SF5">
    <property type="entry name" value="NACHT DOMAIN-CONTAINING PROTEIN"/>
    <property type="match status" value="1"/>
</dbReference>
<dbReference type="InterPro" id="IPR027417">
    <property type="entry name" value="P-loop_NTPase"/>
</dbReference>
<gene>
    <name evidence="3" type="ORF">LTR78_005359</name>
</gene>
<keyword evidence="4" id="KW-1185">Reference proteome</keyword>
<dbReference type="Proteomes" id="UP001274830">
    <property type="component" value="Unassembled WGS sequence"/>
</dbReference>
<evidence type="ECO:0000259" key="2">
    <source>
        <dbReference type="Pfam" id="PF24883"/>
    </source>
</evidence>
<evidence type="ECO:0000256" key="1">
    <source>
        <dbReference type="ARBA" id="ARBA00022737"/>
    </source>
</evidence>
<dbReference type="SUPFAM" id="SSF52540">
    <property type="entry name" value="P-loop containing nucleoside triphosphate hydrolases"/>
    <property type="match status" value="1"/>
</dbReference>
<accession>A0AAE1C1P2</accession>
<comment type="caution">
    <text evidence="3">The sequence shown here is derived from an EMBL/GenBank/DDBJ whole genome shotgun (WGS) entry which is preliminary data.</text>
</comment>
<reference evidence="3" key="1">
    <citation type="submission" date="2023-07" db="EMBL/GenBank/DDBJ databases">
        <title>Black Yeasts Isolated from many extreme environments.</title>
        <authorList>
            <person name="Coleine C."/>
            <person name="Stajich J.E."/>
            <person name="Selbmann L."/>
        </authorList>
    </citation>
    <scope>NUCLEOTIDE SEQUENCE</scope>
    <source>
        <strain evidence="3">CCFEE 5485</strain>
    </source>
</reference>
<dbReference type="InterPro" id="IPR056884">
    <property type="entry name" value="NPHP3-like_N"/>
</dbReference>
<sequence>MDPGTALSVASLVLQVSQGLYNYYQVWKGCEKDVKDLRTRLIWLSIAADSIRAALIRPGLQREDNTLVFRALNKCEGAAHELEQALDKVHKIEPEPTIALQKFKAIGAKEGRKALYPFCEPTVRSIVKEVEECTKACDSALQILHLNLDISTAEKLDAMDGRIASGLTDLASALRDLQISSQTQSNTTAQHIETQSTRNLNATQEARLALEHRHDRTDSLLLTAREEKQAATIIESLAYPEREYRKQQIESANDSTLEWVFDKSDTRDCDLAAWLETGNGIYWITGKPGSGKSTFMKFLAEDEKTEALLECWSKDHPCTIISHYLWVAGTKLQHSYEGMWRNLLHQLLSLRPDLVSKTVEIWQQAM</sequence>